<keyword evidence="4" id="KW-1185">Reference proteome</keyword>
<dbReference type="Pfam" id="PF01551">
    <property type="entry name" value="Peptidase_M23"/>
    <property type="match status" value="1"/>
</dbReference>
<dbReference type="InterPro" id="IPR011055">
    <property type="entry name" value="Dup_hybrid_motif"/>
</dbReference>
<dbReference type="InterPro" id="IPR050570">
    <property type="entry name" value="Cell_wall_metabolism_enzyme"/>
</dbReference>
<dbReference type="CDD" id="cd12797">
    <property type="entry name" value="M23_peptidase"/>
    <property type="match status" value="1"/>
</dbReference>
<organism evidence="3 4">
    <name type="scientific">Blautia faecicola</name>
    <dbReference type="NCBI Taxonomy" id="2509240"/>
    <lineage>
        <taxon>Bacteria</taxon>
        <taxon>Bacillati</taxon>
        <taxon>Bacillota</taxon>
        <taxon>Clostridia</taxon>
        <taxon>Lachnospirales</taxon>
        <taxon>Lachnospiraceae</taxon>
        <taxon>Blautia</taxon>
    </lineage>
</organism>
<comment type="caution">
    <text evidence="3">The sequence shown here is derived from an EMBL/GenBank/DDBJ whole genome shotgun (WGS) entry which is preliminary data.</text>
</comment>
<name>A0A4Q1RLF9_9FIRM</name>
<dbReference type="SUPFAM" id="SSF51261">
    <property type="entry name" value="Duplicated hybrid motif"/>
    <property type="match status" value="1"/>
</dbReference>
<evidence type="ECO:0000256" key="1">
    <source>
        <dbReference type="SAM" id="MobiDB-lite"/>
    </source>
</evidence>
<dbReference type="PANTHER" id="PTHR21666">
    <property type="entry name" value="PEPTIDASE-RELATED"/>
    <property type="match status" value="1"/>
</dbReference>
<evidence type="ECO:0000313" key="3">
    <source>
        <dbReference type="EMBL" id="RXS76599.1"/>
    </source>
</evidence>
<dbReference type="PANTHER" id="PTHR21666:SF290">
    <property type="entry name" value="PEPTIDASE M23 DOMAIN PROTEIN"/>
    <property type="match status" value="1"/>
</dbReference>
<feature type="domain" description="M23ase beta-sheet core" evidence="2">
    <location>
        <begin position="132"/>
        <end position="228"/>
    </location>
</feature>
<dbReference type="Proteomes" id="UP000290106">
    <property type="component" value="Unassembled WGS sequence"/>
</dbReference>
<dbReference type="OrthoDB" id="1938544at2"/>
<protein>
    <submittedName>
        <fullName evidence="3">M23 family metallopeptidase</fullName>
    </submittedName>
</protein>
<feature type="compositionally biased region" description="Polar residues" evidence="1">
    <location>
        <begin position="43"/>
        <end position="62"/>
    </location>
</feature>
<accession>A0A4Q1RLF9</accession>
<evidence type="ECO:0000259" key="2">
    <source>
        <dbReference type="Pfam" id="PF01551"/>
    </source>
</evidence>
<proteinExistence type="predicted"/>
<dbReference type="EMBL" id="SDKC01000001">
    <property type="protein sequence ID" value="RXS76599.1"/>
    <property type="molecule type" value="Genomic_DNA"/>
</dbReference>
<feature type="compositionally biased region" description="Low complexity" evidence="1">
    <location>
        <begin position="69"/>
        <end position="82"/>
    </location>
</feature>
<dbReference type="InterPro" id="IPR016047">
    <property type="entry name" value="M23ase_b-sheet_dom"/>
</dbReference>
<feature type="region of interest" description="Disordered" evidence="1">
    <location>
        <begin position="1"/>
        <end position="89"/>
    </location>
</feature>
<gene>
    <name evidence="3" type="ORF">ETP43_00390</name>
</gene>
<dbReference type="AlphaFoldDB" id="A0A4Q1RLF9"/>
<sequence>MYRTDTTPKKESKAQQEQAMQEEDSKDVTSKDAEAQDTGELAKNTTENQEATPSPTMNQDNPDNAIPPTQEGENTQETTETQESADTSAAVQPELNFTEDSQMLWPVNGQVVIDYSMDATTYFPTLDQYKYNDALMLGCESGEPVQAAANGQVVSISEDVETGTTMVMDLGNGYQATYGQLKDITVEPGQTVESGTILGYVSDPTKYYVKEGANLYFAMTKDGNPIDPMIYIETVTE</sequence>
<evidence type="ECO:0000313" key="4">
    <source>
        <dbReference type="Proteomes" id="UP000290106"/>
    </source>
</evidence>
<dbReference type="GO" id="GO:0004222">
    <property type="term" value="F:metalloendopeptidase activity"/>
    <property type="evidence" value="ECO:0007669"/>
    <property type="project" value="TreeGrafter"/>
</dbReference>
<dbReference type="Gene3D" id="2.70.70.10">
    <property type="entry name" value="Glucose Permease (Domain IIA)"/>
    <property type="match status" value="1"/>
</dbReference>
<feature type="compositionally biased region" description="Basic and acidic residues" evidence="1">
    <location>
        <begin position="1"/>
        <end position="14"/>
    </location>
</feature>
<reference evidence="3 4" key="1">
    <citation type="submission" date="2019-01" db="EMBL/GenBank/DDBJ databases">
        <title>Blautia sp. nov. KGMB01111 isolated human feces.</title>
        <authorList>
            <person name="Park J.-E."/>
            <person name="Kim J.-S."/>
            <person name="Park S.-H."/>
        </authorList>
    </citation>
    <scope>NUCLEOTIDE SEQUENCE [LARGE SCALE GENOMIC DNA]</scope>
    <source>
        <strain evidence="3 4">KGMB01111</strain>
    </source>
</reference>